<feature type="compositionally biased region" description="Low complexity" evidence="2">
    <location>
        <begin position="1087"/>
        <end position="1097"/>
    </location>
</feature>
<evidence type="ECO:0000259" key="3">
    <source>
        <dbReference type="SMART" id="SM01337"/>
    </source>
</evidence>
<feature type="region of interest" description="Disordered" evidence="2">
    <location>
        <begin position="1959"/>
        <end position="2105"/>
    </location>
</feature>
<dbReference type="InterPro" id="IPR004939">
    <property type="entry name" value="APC_su10/DOC_dom"/>
</dbReference>
<dbReference type="PANTHER" id="PTHR45943">
    <property type="entry name" value="E3 UBIQUITIN-PROTEIN LIGASE MYCBP2"/>
    <property type="match status" value="1"/>
</dbReference>
<feature type="compositionally biased region" description="Polar residues" evidence="2">
    <location>
        <begin position="330"/>
        <end position="344"/>
    </location>
</feature>
<dbReference type="SMART" id="SM01337">
    <property type="entry name" value="APC10"/>
    <property type="match status" value="1"/>
</dbReference>
<feature type="region of interest" description="Disordered" evidence="2">
    <location>
        <begin position="1225"/>
        <end position="1255"/>
    </location>
</feature>
<feature type="compositionally biased region" description="Low complexity" evidence="2">
    <location>
        <begin position="1990"/>
        <end position="2005"/>
    </location>
</feature>
<keyword evidence="5" id="KW-1185">Reference proteome</keyword>
<evidence type="ECO:0000256" key="1">
    <source>
        <dbReference type="SAM" id="Coils"/>
    </source>
</evidence>
<feature type="region of interest" description="Disordered" evidence="2">
    <location>
        <begin position="2265"/>
        <end position="2291"/>
    </location>
</feature>
<keyword evidence="1" id="KW-0175">Coiled coil</keyword>
<feature type="compositionally biased region" description="Low complexity" evidence="2">
    <location>
        <begin position="839"/>
        <end position="859"/>
    </location>
</feature>
<feature type="region of interest" description="Disordered" evidence="2">
    <location>
        <begin position="725"/>
        <end position="754"/>
    </location>
</feature>
<dbReference type="GO" id="GO:0061630">
    <property type="term" value="F:ubiquitin protein ligase activity"/>
    <property type="evidence" value="ECO:0007669"/>
    <property type="project" value="TreeGrafter"/>
</dbReference>
<feature type="region of interest" description="Disordered" evidence="2">
    <location>
        <begin position="1086"/>
        <end position="1133"/>
    </location>
</feature>
<feature type="compositionally biased region" description="Basic residues" evidence="2">
    <location>
        <begin position="2273"/>
        <end position="2285"/>
    </location>
</feature>
<feature type="compositionally biased region" description="Basic residues" evidence="2">
    <location>
        <begin position="2055"/>
        <end position="2068"/>
    </location>
</feature>
<dbReference type="OrthoDB" id="6050183at2759"/>
<proteinExistence type="predicted"/>
<feature type="compositionally biased region" description="Basic and acidic residues" evidence="2">
    <location>
        <begin position="1115"/>
        <end position="1129"/>
    </location>
</feature>
<feature type="compositionally biased region" description="Basic residues" evidence="2">
    <location>
        <begin position="1342"/>
        <end position="1363"/>
    </location>
</feature>
<feature type="region of interest" description="Disordered" evidence="2">
    <location>
        <begin position="816"/>
        <end position="954"/>
    </location>
</feature>
<feature type="compositionally biased region" description="Basic and acidic residues" evidence="2">
    <location>
        <begin position="345"/>
        <end position="377"/>
    </location>
</feature>
<reference evidence="4 5" key="1">
    <citation type="submission" date="2020-02" db="EMBL/GenBank/DDBJ databases">
        <authorList>
            <person name="Ferguson B K."/>
        </authorList>
    </citation>
    <scope>NUCLEOTIDE SEQUENCE [LARGE SCALE GENOMIC DNA]</scope>
</reference>
<dbReference type="GO" id="GO:0008582">
    <property type="term" value="P:regulation of synaptic assembly at neuromuscular junction"/>
    <property type="evidence" value="ECO:0007669"/>
    <property type="project" value="TreeGrafter"/>
</dbReference>
<dbReference type="SUPFAM" id="SSF49785">
    <property type="entry name" value="Galactose-binding domain-like"/>
    <property type="match status" value="1"/>
</dbReference>
<feature type="region of interest" description="Disordered" evidence="2">
    <location>
        <begin position="1405"/>
        <end position="1432"/>
    </location>
</feature>
<dbReference type="EMBL" id="CADCXV010000884">
    <property type="protein sequence ID" value="CAB0038014.1"/>
    <property type="molecule type" value="Genomic_DNA"/>
</dbReference>
<feature type="compositionally biased region" description="Polar residues" evidence="2">
    <location>
        <begin position="866"/>
        <end position="919"/>
    </location>
</feature>
<evidence type="ECO:0000256" key="2">
    <source>
        <dbReference type="SAM" id="MobiDB-lite"/>
    </source>
</evidence>
<accession>A0A6H5ITE1</accession>
<feature type="coiled-coil region" evidence="1">
    <location>
        <begin position="584"/>
        <end position="611"/>
    </location>
</feature>
<feature type="region of interest" description="Disordered" evidence="2">
    <location>
        <begin position="1159"/>
        <end position="1178"/>
    </location>
</feature>
<dbReference type="GO" id="GO:0005634">
    <property type="term" value="C:nucleus"/>
    <property type="evidence" value="ECO:0007669"/>
    <property type="project" value="TreeGrafter"/>
</dbReference>
<feature type="compositionally biased region" description="Basic and acidic residues" evidence="2">
    <location>
        <begin position="1236"/>
        <end position="1255"/>
    </location>
</feature>
<feature type="compositionally biased region" description="Polar residues" evidence="2">
    <location>
        <begin position="944"/>
        <end position="954"/>
    </location>
</feature>
<feature type="region of interest" description="Disordered" evidence="2">
    <location>
        <begin position="1342"/>
        <end position="1378"/>
    </location>
</feature>
<protein>
    <recommendedName>
        <fullName evidence="3">DOC domain-containing protein</fullName>
    </recommendedName>
</protein>
<gene>
    <name evidence="4" type="ORF">TBRA_LOCUS9809</name>
</gene>
<feature type="region of interest" description="Disordered" evidence="2">
    <location>
        <begin position="2490"/>
        <end position="2509"/>
    </location>
</feature>
<dbReference type="GO" id="GO:0005886">
    <property type="term" value="C:plasma membrane"/>
    <property type="evidence" value="ECO:0007669"/>
    <property type="project" value="TreeGrafter"/>
</dbReference>
<sequence length="2509" mass="278645">MYDISRASETLVCIYARDDRYERSKANEFEEKSSANVHTRCCCYTRYMYARVYKYRCNAIYFGLVIYRGSGGGGGVDIYFWPIRIVRRVYTVPTMSSSGMCAVRVPCEISHASAAQPQAKPAESSSHRAKLYSPRAYYRLRLVVIIMCAHASIRTHNSLLKGLMLTMMSSSSARGNYVVCERSSIVCIICDMYFSSGHDRMQSASNRRYVSAASCLFLVHLMKISFCGLMVQSQSRLVQMPWARIQVTRRSDVVAAAATSATWPTITNSSLPLERATVSAGLGLVYSRHQRRSSGPMAPAGQLRRSWEMRDRLRSRGDALRVARRRHPNYTGSVWGSRSRARTQNRGESRADRQARPDERARAGQKDPAHIAARPDDLRRSLAALPRHALRGHRARRPLQGQLPRDQHHEGLSQLLVRGAALHLVGPQEIQRGDDGDAERRRHLQGHLDALLRRLVLHTDQYRRLRHGGLEVKRPPQGMELPALSMAKKPLHLPNRLRKFMAKNSAGLRIRAHPSLQSKQIGVVPTGNTIVYCDEIHNDDGVWLRLNVETINKYCNSGHLEAWCLQYNQHLGKTLLLPVEEPKASSYQLARETLEKKKAELNDEKKKSAGISRGKTMAVVTCGASGHNIRSRPSLKAGVVGMLALGNTVTVQEYTPSKAIANHRNHEAFASAASEGQENEQQNHKSENSFHNCVAAVAPMTSGRSVDVPNNSFLFGNYGAAAAAAATKQPQQQQNDSLASHEKTPTDSSVNLSKNHLKDGKAFKEKESGPGAVGKLSVLQKWLRGEDKSHNEKKSSPGRDFSEFVGVSVKELVKAMGESRQNGNGATPPDTPRRTSRCSSPKNPPISSRSSSPITVPVSADKMVDSISQRRGSTPSDTSALVSSLTRDPSPGNTTRGELSPSPSFSSLHMRSEESNVSPPETPRKELHSSISCDSQDALKKVSEAQTQTSPESVTTAMKGHFSTVNATNATKEDRHLSKLYRRDHTKVVKNRVKRAISPANNHQIPSPSRTLNLNKEKVSLLRVSFGNSSLTHRLSCVFRQVKEAISPSVAECLRAVFAAFLWHEGIVHDAMACASFLKFHPSLPKQPTTTTSQQQTNGGVARQQSSTSPVLAAADRRHEMMTREERARQRYSVEVSNDGNYLHIQPSTLESLTRSAANANANRSRKKADSSAGKEDAVNNANKLTSLPEFATILPPALKGLVQLWEELSINCLQAIDQQTVVPSPLTQPPPIKLGKREAAKSSAKDHEKRLEEEHERRLEKIRTLGQGAAAAAAASGGTRRRRCCCCCCCWIDQQRGKGDDLRALRTEFSASGDVSHEAHASGLRLARRRQRLQQRRQLLRRLGRQLRRRRRRRRKNKRYRRGIGDVNKLMSPLASPDNDDTHMIVKSNAMFLLDLASAAGVSIPKHQRRPSQTLSSVAENHSPPEPAGPFPTQVPFQCLLALGVNNSQSYEDHVYEELLRRQNSLQDSQENSIILAANRRVDAGSSLLCYPSAALQKLCPTLAQSAGSGTNNSSLDETISPAQDKPDLLMRPVMLFVLQQHNLQHLQFAMKQALRRAACRVYAMQALNWLLRSVTQPICLHDLLWWFVASLTPIPPDPMDINEDDNRKRCLERRKDHDMVGVCEHPLSDLVIAGEAANPLPTAFHNLLQTIADLMLLPAPGSPLQQAAVRCWAIQFTAADHMFLHRSHVFSNISKILSRSEEEEDAAVSMHKSHQSNLSGQFLSSVETLKDLTPNVAIKTSSRQAMISSLTDNSTETFWESGDEDRDKTKTISITCAPRSFPRMVYIHIDNCRDLTAIRKETTRLREEWETLLCSPTPVNSVMSENSDLPKAADTYCFEMLSMVLALSGSSVGRNYLSHQGALLKDLLSLLHTGSARVQRQVISLLRRILPEIKPEAFAEAIGAEKLPPSDFSIISAADNGYALMTEFDEHSMAIMDVFLSCIAKALTVQVKMKDKENNAHLQQSRRRRDDGDNSVQRMRQSVRRLRSSPASSSTHAHAHAPSLQRGGGGHSRGPARGLRSHEALLGARPGRQPDAQGPGGVSRRSAAETRGRHLGRLPILRRHGQQRPAGDRQRLLGPRVPGARQERLQQGAPVRPSLRRRQGRAALPAVSAALRAQLRPQAGRRRHVHDLLHRGPGLRPRHSAALRPRLPLALLQDRADEALGRAEDHLQFQPVSHLQGAHGKRQSQRAVGQRQELVRRRQEKSSHAIGVRRFTYSRSGNNGRRSILSRSSVVRNGQVRLLRLLQMPESLLRWRGPLRRSASRRDLRPHGARLRGLQRRGSRPNVSEARHRLSRVQVPLLLLRGRIFCFGTTHFCKPCHDDFQRVTNIPKNELPTCPAENNQSYNRHLQFEIVETRERTGKTLKESFAAIAPRPTTTTTTTISKALSAVAARKGLADLHNIIAIEITVVRVHIQGRDIPHVLYLCQRNLARDAMRAACAACVCACARLLLLLAPKRKAVASLPAYPNESIRSLLLGRARFICRTPASQASSSGGRPPAHCCRSQS</sequence>
<organism evidence="4 5">
    <name type="scientific">Trichogramma brassicae</name>
    <dbReference type="NCBI Taxonomy" id="86971"/>
    <lineage>
        <taxon>Eukaryota</taxon>
        <taxon>Metazoa</taxon>
        <taxon>Ecdysozoa</taxon>
        <taxon>Arthropoda</taxon>
        <taxon>Hexapoda</taxon>
        <taxon>Insecta</taxon>
        <taxon>Pterygota</taxon>
        <taxon>Neoptera</taxon>
        <taxon>Endopterygota</taxon>
        <taxon>Hymenoptera</taxon>
        <taxon>Apocrita</taxon>
        <taxon>Proctotrupomorpha</taxon>
        <taxon>Chalcidoidea</taxon>
        <taxon>Trichogrammatidae</taxon>
        <taxon>Trichogramma</taxon>
    </lineage>
</organism>
<evidence type="ECO:0000313" key="4">
    <source>
        <dbReference type="EMBL" id="CAB0038014.1"/>
    </source>
</evidence>
<dbReference type="Proteomes" id="UP000479190">
    <property type="component" value="Unassembled WGS sequence"/>
</dbReference>
<feature type="compositionally biased region" description="Basic and acidic residues" evidence="2">
    <location>
        <begin position="2199"/>
        <end position="2209"/>
    </location>
</feature>
<feature type="domain" description="DOC" evidence="3">
    <location>
        <begin position="1731"/>
        <end position="1869"/>
    </location>
</feature>
<feature type="region of interest" description="Disordered" evidence="2">
    <location>
        <begin position="2179"/>
        <end position="2214"/>
    </location>
</feature>
<feature type="region of interest" description="Disordered" evidence="2">
    <location>
        <begin position="318"/>
        <end position="377"/>
    </location>
</feature>
<dbReference type="PANTHER" id="PTHR45943:SF1">
    <property type="entry name" value="E3 UBIQUITIN-PROTEIN LIGASE MYCBP2"/>
    <property type="match status" value="1"/>
</dbReference>
<feature type="compositionally biased region" description="Polar residues" evidence="2">
    <location>
        <begin position="728"/>
        <end position="738"/>
    </location>
</feature>
<dbReference type="Gene3D" id="2.60.120.260">
    <property type="entry name" value="Galactose-binding domain-like"/>
    <property type="match status" value="1"/>
</dbReference>
<evidence type="ECO:0000313" key="5">
    <source>
        <dbReference type="Proteomes" id="UP000479190"/>
    </source>
</evidence>
<feature type="compositionally biased region" description="Basic and acidic residues" evidence="2">
    <location>
        <begin position="1168"/>
        <end position="1178"/>
    </location>
</feature>
<name>A0A6H5ITE1_9HYME</name>
<feature type="compositionally biased region" description="Polar residues" evidence="2">
    <location>
        <begin position="1412"/>
        <end position="1421"/>
    </location>
</feature>
<dbReference type="GO" id="GO:0007411">
    <property type="term" value="P:axon guidance"/>
    <property type="evidence" value="ECO:0007669"/>
    <property type="project" value="TreeGrafter"/>
</dbReference>
<dbReference type="InterPro" id="IPR008979">
    <property type="entry name" value="Galactose-bd-like_sf"/>
</dbReference>